<keyword evidence="2" id="KW-0732">Signal</keyword>
<evidence type="ECO:0000313" key="5">
    <source>
        <dbReference type="EMBL" id="MTD17117.1"/>
    </source>
</evidence>
<proteinExistence type="inferred from homology"/>
<evidence type="ECO:0000256" key="2">
    <source>
        <dbReference type="ARBA" id="ARBA00022729"/>
    </source>
</evidence>
<comment type="caution">
    <text evidence="5">The sequence shown here is derived from an EMBL/GenBank/DDBJ whole genome shotgun (WGS) entry which is preliminary data.</text>
</comment>
<dbReference type="InterPro" id="IPR028081">
    <property type="entry name" value="Leu-bd"/>
</dbReference>
<dbReference type="SUPFAM" id="SSF53822">
    <property type="entry name" value="Periplasmic binding protein-like I"/>
    <property type="match status" value="1"/>
</dbReference>
<organism evidence="5 6">
    <name type="scientific">Nakamurella alba</name>
    <dbReference type="NCBI Taxonomy" id="2665158"/>
    <lineage>
        <taxon>Bacteria</taxon>
        <taxon>Bacillati</taxon>
        <taxon>Actinomycetota</taxon>
        <taxon>Actinomycetes</taxon>
        <taxon>Nakamurellales</taxon>
        <taxon>Nakamurellaceae</taxon>
        <taxon>Nakamurella</taxon>
    </lineage>
</organism>
<dbReference type="AlphaFoldDB" id="A0A7K1FSI1"/>
<accession>A0A7K1FSI1</accession>
<name>A0A7K1FSI1_9ACTN</name>
<dbReference type="Proteomes" id="UP000460221">
    <property type="component" value="Unassembled WGS sequence"/>
</dbReference>
<evidence type="ECO:0000259" key="4">
    <source>
        <dbReference type="Pfam" id="PF13458"/>
    </source>
</evidence>
<dbReference type="InterPro" id="IPR028082">
    <property type="entry name" value="Peripla_BP_I"/>
</dbReference>
<reference evidence="5 6" key="1">
    <citation type="submission" date="2019-11" db="EMBL/GenBank/DDBJ databases">
        <authorList>
            <person name="Jiang L.-Q."/>
        </authorList>
    </citation>
    <scope>NUCLEOTIDE SEQUENCE [LARGE SCALE GENOMIC DNA]</scope>
    <source>
        <strain evidence="5 6">YIM 132087</strain>
    </source>
</reference>
<gene>
    <name evidence="5" type="ORF">GIS00_24580</name>
</gene>
<sequence length="537" mass="54904">MPGASTGSASWRIRSRIVRARAAGGVLVGVTGRACPGSRIPDKCRTPSGKSVRCLVSRTEPCHHVSKQTIVRMLDEGVPATTARSRAGPPERRPVAPPRRAGIRTKGPSRSREGPGTDLHGGAMKLSLVRRAVPAMVIALGVTACGSSADTSGSTSSGGGGGDGGIHFQVTAAVGSSLTNYPDVEAGANAAVAAINKAGGVNGKQITMTFCNTRGDVNQAMACARQADTDGADAVLGRVDIYSPQTLPIIEAAKIPDIGSVSTGADLDYVSPITFPLAPGTFGAYAASPQAFKDGGAKSMVVVTVDLGIGIKQAEVTGAVGEAIGLEVKPMIKVPTQGVTDFTPFAQQVKDSGADAVLIQLGPTGGQAFVKAADAIGLQAQLGGTAFSLGQSEGAGLGALASRLMVTSPYPSTDDLSVDGIARYNKELDDNGVAKDPALRRLAGLNAWLSVYAAAEVAKTIQGDVTKESMLEALGKAKDIDLFDLVTFSPADLGTDVDADAYPRFPKVPYHALTFDGAVMKDAGQPEIPDPFGPIRG</sequence>
<feature type="region of interest" description="Disordered" evidence="3">
    <location>
        <begin position="79"/>
        <end position="121"/>
    </location>
</feature>
<dbReference type="Pfam" id="PF13458">
    <property type="entry name" value="Peripla_BP_6"/>
    <property type="match status" value="1"/>
</dbReference>
<evidence type="ECO:0000256" key="1">
    <source>
        <dbReference type="ARBA" id="ARBA00010062"/>
    </source>
</evidence>
<dbReference type="EMBL" id="WLYK01000013">
    <property type="protein sequence ID" value="MTD17117.1"/>
    <property type="molecule type" value="Genomic_DNA"/>
</dbReference>
<feature type="domain" description="Leucine-binding protein" evidence="4">
    <location>
        <begin position="180"/>
        <end position="483"/>
    </location>
</feature>
<dbReference type="PANTHER" id="PTHR30483">
    <property type="entry name" value="LEUCINE-SPECIFIC-BINDING PROTEIN"/>
    <property type="match status" value="1"/>
</dbReference>
<keyword evidence="6" id="KW-1185">Reference proteome</keyword>
<comment type="similarity">
    <text evidence="1">Belongs to the leucine-binding protein family.</text>
</comment>
<dbReference type="Gene3D" id="3.40.50.2300">
    <property type="match status" value="2"/>
</dbReference>
<dbReference type="InterPro" id="IPR051010">
    <property type="entry name" value="BCAA_transport"/>
</dbReference>
<dbReference type="PANTHER" id="PTHR30483:SF6">
    <property type="entry name" value="PERIPLASMIC BINDING PROTEIN OF ABC TRANSPORTER FOR NATURAL AMINO ACIDS"/>
    <property type="match status" value="1"/>
</dbReference>
<evidence type="ECO:0000256" key="3">
    <source>
        <dbReference type="SAM" id="MobiDB-lite"/>
    </source>
</evidence>
<protein>
    <submittedName>
        <fullName evidence="5">ABC transporter substrate-binding protein</fullName>
    </submittedName>
</protein>
<evidence type="ECO:0000313" key="6">
    <source>
        <dbReference type="Proteomes" id="UP000460221"/>
    </source>
</evidence>